<accession>A0A841JZQ5</accession>
<evidence type="ECO:0000313" key="2">
    <source>
        <dbReference type="Proteomes" id="UP000538666"/>
    </source>
</evidence>
<comment type="caution">
    <text evidence="1">The sequence shown here is derived from an EMBL/GenBank/DDBJ whole genome shotgun (WGS) entry which is preliminary data.</text>
</comment>
<dbReference type="RefSeq" id="WP_050061292.1">
    <property type="nucleotide sequence ID" value="NZ_JACHEK010000011.1"/>
</dbReference>
<protein>
    <submittedName>
        <fullName evidence="1">Uncharacterized protein</fullName>
    </submittedName>
</protein>
<organism evidence="1 2">
    <name type="scientific">Silvibacterium bohemicum</name>
    <dbReference type="NCBI Taxonomy" id="1577686"/>
    <lineage>
        <taxon>Bacteria</taxon>
        <taxon>Pseudomonadati</taxon>
        <taxon>Acidobacteriota</taxon>
        <taxon>Terriglobia</taxon>
        <taxon>Terriglobales</taxon>
        <taxon>Acidobacteriaceae</taxon>
        <taxon>Silvibacterium</taxon>
    </lineage>
</organism>
<dbReference type="AlphaFoldDB" id="A0A841JZQ5"/>
<proteinExistence type="predicted"/>
<dbReference type="Proteomes" id="UP000538666">
    <property type="component" value="Unassembled WGS sequence"/>
</dbReference>
<name>A0A841JZQ5_9BACT</name>
<reference evidence="1 2" key="1">
    <citation type="submission" date="2020-08" db="EMBL/GenBank/DDBJ databases">
        <title>Genomic Encyclopedia of Type Strains, Phase IV (KMG-IV): sequencing the most valuable type-strain genomes for metagenomic binning, comparative biology and taxonomic classification.</title>
        <authorList>
            <person name="Goeker M."/>
        </authorList>
    </citation>
    <scope>NUCLEOTIDE SEQUENCE [LARGE SCALE GENOMIC DNA]</scope>
    <source>
        <strain evidence="1 2">DSM 103733</strain>
    </source>
</reference>
<sequence>MNTLHAHDPETWLEIIWNALQSHRETSIPEGLDAAYDEEWGDICTAMAWVREALGLPDEVTR</sequence>
<evidence type="ECO:0000313" key="1">
    <source>
        <dbReference type="EMBL" id="MBB6146842.1"/>
    </source>
</evidence>
<gene>
    <name evidence="1" type="ORF">HNQ77_004823</name>
</gene>
<dbReference type="OrthoDB" id="1188001at2"/>
<keyword evidence="2" id="KW-1185">Reference proteome</keyword>
<dbReference type="EMBL" id="JACHEK010000011">
    <property type="protein sequence ID" value="MBB6146842.1"/>
    <property type="molecule type" value="Genomic_DNA"/>
</dbReference>